<name>A0A5E4ZPG0_9BURK</name>
<feature type="transmembrane region" description="Helical" evidence="1">
    <location>
        <begin position="18"/>
        <end position="36"/>
    </location>
</feature>
<dbReference type="Proteomes" id="UP000414136">
    <property type="component" value="Unassembled WGS sequence"/>
</dbReference>
<dbReference type="Pfam" id="PF12158">
    <property type="entry name" value="DUF3592"/>
    <property type="match status" value="1"/>
</dbReference>
<feature type="domain" description="DUF3592" evidence="2">
    <location>
        <begin position="55"/>
        <end position="141"/>
    </location>
</feature>
<evidence type="ECO:0000259" key="2">
    <source>
        <dbReference type="Pfam" id="PF12158"/>
    </source>
</evidence>
<keyword evidence="1" id="KW-1133">Transmembrane helix</keyword>
<reference evidence="3 4" key="1">
    <citation type="submission" date="2019-08" db="EMBL/GenBank/DDBJ databases">
        <authorList>
            <person name="Peeters C."/>
        </authorList>
    </citation>
    <scope>NUCLEOTIDE SEQUENCE [LARGE SCALE GENOMIC DNA]</scope>
    <source>
        <strain evidence="3 4">LMG 31118</strain>
    </source>
</reference>
<keyword evidence="1" id="KW-0472">Membrane</keyword>
<evidence type="ECO:0000313" key="3">
    <source>
        <dbReference type="EMBL" id="VVE62123.1"/>
    </source>
</evidence>
<keyword evidence="4" id="KW-1185">Reference proteome</keyword>
<gene>
    <name evidence="3" type="ORF">PCA31118_00906</name>
</gene>
<feature type="transmembrane region" description="Helical" evidence="1">
    <location>
        <begin position="148"/>
        <end position="174"/>
    </location>
</feature>
<organism evidence="3 4">
    <name type="scientific">Pandoraea captiosa</name>
    <dbReference type="NCBI Taxonomy" id="2508302"/>
    <lineage>
        <taxon>Bacteria</taxon>
        <taxon>Pseudomonadati</taxon>
        <taxon>Pseudomonadota</taxon>
        <taxon>Betaproteobacteria</taxon>
        <taxon>Burkholderiales</taxon>
        <taxon>Burkholderiaceae</taxon>
        <taxon>Pandoraea</taxon>
    </lineage>
</organism>
<evidence type="ECO:0000313" key="4">
    <source>
        <dbReference type="Proteomes" id="UP000414136"/>
    </source>
</evidence>
<keyword evidence="1" id="KW-0812">Transmembrane</keyword>
<dbReference type="AlphaFoldDB" id="A0A5E4ZPG0"/>
<dbReference type="EMBL" id="CABPSQ010000001">
    <property type="protein sequence ID" value="VVE62123.1"/>
    <property type="molecule type" value="Genomic_DNA"/>
</dbReference>
<proteinExistence type="predicted"/>
<dbReference type="InterPro" id="IPR021994">
    <property type="entry name" value="DUF3592"/>
</dbReference>
<dbReference type="OrthoDB" id="9134717at2"/>
<evidence type="ECO:0000256" key="1">
    <source>
        <dbReference type="SAM" id="Phobius"/>
    </source>
</evidence>
<accession>A0A5E4ZPG0</accession>
<protein>
    <recommendedName>
        <fullName evidence="2">DUF3592 domain-containing protein</fullName>
    </recommendedName>
</protein>
<dbReference type="RefSeq" id="WP_150623295.1">
    <property type="nucleotide sequence ID" value="NZ_CABPSQ010000001.1"/>
</dbReference>
<sequence length="187" mass="20600">MGNVGGTKRKRVGPLLRGYLWIVVAAFVITAGWGTVRAVRAMQLKSAEQAWPSAEASITGSTVRESHSKSGVRWSPVWTYVYTVEGRSYTSNSIAVANGYDANWYDDRASAERDAASRSIGSQVNAYYDPAAPERSVLDRRTSTEGDWMSLGVSILLVIVAAWICWMLMTAPAFTGRERPRKIRTFG</sequence>